<dbReference type="InterPro" id="IPR023917">
    <property type="entry name" value="Bifunctiontional_GlmU_bac-type"/>
</dbReference>
<dbReference type="OrthoDB" id="9784832at2"/>
<proteinExistence type="predicted"/>
<protein>
    <submittedName>
        <fullName evidence="3">UDP-N-acetylglucosamine diphosphorylase/glucosamine-1-phosphate N-acetyltransferase</fullName>
    </submittedName>
</protein>
<dbReference type="AlphaFoldDB" id="A0A0X3ANR6"/>
<reference evidence="3 4" key="1">
    <citation type="submission" date="2016-01" db="EMBL/GenBank/DDBJ databases">
        <authorList>
            <person name="McClelland M."/>
            <person name="Jain A."/>
            <person name="Saraogi P."/>
            <person name="Mendelson R."/>
            <person name="Westerman R."/>
            <person name="SanMiguel P."/>
            <person name="Csonka L."/>
        </authorList>
    </citation>
    <scope>NUCLEOTIDE SEQUENCE [LARGE SCALE GENOMIC DNA]</scope>
    <source>
        <strain evidence="3 4">R-53146</strain>
    </source>
</reference>
<dbReference type="Proteomes" id="UP000182761">
    <property type="component" value="Unassembled WGS sequence"/>
</dbReference>
<dbReference type="NCBIfam" id="TIGR03991">
    <property type="entry name" value="alt_bact_glmU"/>
    <property type="match status" value="1"/>
</dbReference>
<evidence type="ECO:0000256" key="1">
    <source>
        <dbReference type="ARBA" id="ARBA00022679"/>
    </source>
</evidence>
<dbReference type="GO" id="GO:0016779">
    <property type="term" value="F:nucleotidyltransferase activity"/>
    <property type="evidence" value="ECO:0007669"/>
    <property type="project" value="UniProtKB-ARBA"/>
</dbReference>
<keyword evidence="1 3" id="KW-0808">Transferase</keyword>
<organism evidence="3 4">
    <name type="scientific">Apibacter mensalis</name>
    <dbReference type="NCBI Taxonomy" id="1586267"/>
    <lineage>
        <taxon>Bacteria</taxon>
        <taxon>Pseudomonadati</taxon>
        <taxon>Bacteroidota</taxon>
        <taxon>Flavobacteriia</taxon>
        <taxon>Flavobacteriales</taxon>
        <taxon>Weeksellaceae</taxon>
        <taxon>Apibacter</taxon>
    </lineage>
</organism>
<evidence type="ECO:0000313" key="4">
    <source>
        <dbReference type="Proteomes" id="UP000182761"/>
    </source>
</evidence>
<keyword evidence="4" id="KW-1185">Reference proteome</keyword>
<accession>A0A0X3ANR6</accession>
<dbReference type="RefSeq" id="WP_055425217.1">
    <property type="nucleotide sequence ID" value="NZ_FCOR01000004.1"/>
</dbReference>
<dbReference type="STRING" id="1586267.GCA_001418685_00844"/>
<dbReference type="InterPro" id="IPR050065">
    <property type="entry name" value="GlmU-like"/>
</dbReference>
<dbReference type="GO" id="GO:0016746">
    <property type="term" value="F:acyltransferase activity"/>
    <property type="evidence" value="ECO:0007669"/>
    <property type="project" value="UniProtKB-KW"/>
</dbReference>
<dbReference type="Gene3D" id="2.160.10.10">
    <property type="entry name" value="Hexapeptide repeat proteins"/>
    <property type="match status" value="1"/>
</dbReference>
<dbReference type="EMBL" id="FCOR01000004">
    <property type="protein sequence ID" value="CVK16006.1"/>
    <property type="molecule type" value="Genomic_DNA"/>
</dbReference>
<keyword evidence="2" id="KW-0012">Acyltransferase</keyword>
<gene>
    <name evidence="3" type="ORF">Ga0061079_104125</name>
</gene>
<dbReference type="Pfam" id="PF13562">
    <property type="entry name" value="NTP_transf_4"/>
    <property type="match status" value="1"/>
</dbReference>
<dbReference type="PANTHER" id="PTHR43584">
    <property type="entry name" value="NUCLEOTIDYL TRANSFERASE"/>
    <property type="match status" value="1"/>
</dbReference>
<sequence length="386" mass="43521">MNIILFDGKEYSDLLPLTLTRPVAELRLGILTFAERWKSIFQTEKISYLTQEYLSEKYSLHIEDQNIFINPTYFPYQELILQLKNLEFGEAVYDGEALIAAKTTLENFQLKKFGKKKEIKFKGFHIQYSWDLFTYNSEAIKYDFKLITQGRKSCVLSNTIRIIGDPSQIFVEEGAIAECAILNTKEGPIYLGKDSEIMEGAMIRGSFALGKGSKINMGAKIYGGTTVGPYSKVGGEVNNIIIFGYSNKGHEGFIGNSVIGEWCNLGADTNSSNLKNNYAEVKLWNFTRQKFIKSGLQFAGMIMGDHSKSAINTQFNTGTVVGVSANIFTPGFPPNLIKSFSWGGRSESSVYKLEQVFEVAERAMKRRGIELSQQDKNIIEYIYNNY</sequence>
<dbReference type="InterPro" id="IPR011004">
    <property type="entry name" value="Trimer_LpxA-like_sf"/>
</dbReference>
<name>A0A0X3ANR6_9FLAO</name>
<dbReference type="PANTHER" id="PTHR43584:SF9">
    <property type="entry name" value="TRANSFERASE HEXAPEPTIDE REPEAT CONTAINING PROTEIN"/>
    <property type="match status" value="1"/>
</dbReference>
<evidence type="ECO:0000256" key="2">
    <source>
        <dbReference type="ARBA" id="ARBA00023315"/>
    </source>
</evidence>
<dbReference type="SUPFAM" id="SSF51161">
    <property type="entry name" value="Trimeric LpxA-like enzymes"/>
    <property type="match status" value="1"/>
</dbReference>
<evidence type="ECO:0000313" key="3">
    <source>
        <dbReference type="EMBL" id="CVK16006.1"/>
    </source>
</evidence>